<dbReference type="GO" id="GO:0046872">
    <property type="term" value="F:metal ion binding"/>
    <property type="evidence" value="ECO:0007669"/>
    <property type="project" value="UniProtKB-KW"/>
</dbReference>
<keyword evidence="12" id="KW-0408">Iron</keyword>
<dbReference type="UniPathway" id="UPA00251">
    <property type="reaction ID" value="UER00324"/>
</dbReference>
<comment type="similarity">
    <text evidence="4">Belongs to the HemJ family.</text>
</comment>
<evidence type="ECO:0000256" key="1">
    <source>
        <dbReference type="ARBA" id="ARBA00001970"/>
    </source>
</evidence>
<keyword evidence="7" id="KW-0349">Heme</keyword>
<evidence type="ECO:0000256" key="15">
    <source>
        <dbReference type="SAM" id="Phobius"/>
    </source>
</evidence>
<evidence type="ECO:0000256" key="13">
    <source>
        <dbReference type="ARBA" id="ARBA00023136"/>
    </source>
</evidence>
<dbReference type="Proteomes" id="UP000237662">
    <property type="component" value="Unassembled WGS sequence"/>
</dbReference>
<keyword evidence="8 15" id="KW-0812">Transmembrane</keyword>
<dbReference type="GO" id="GO:0016491">
    <property type="term" value="F:oxidoreductase activity"/>
    <property type="evidence" value="ECO:0007669"/>
    <property type="project" value="UniProtKB-KW"/>
</dbReference>
<evidence type="ECO:0000313" key="16">
    <source>
        <dbReference type="EMBL" id="PPK88299.1"/>
    </source>
</evidence>
<keyword evidence="17" id="KW-1185">Reference proteome</keyword>
<comment type="pathway">
    <text evidence="3">Porphyrin-containing compound metabolism; protoporphyrin-IX biosynthesis; protoporphyrin-IX from protoporphyrinogen-IX: step 1/1.</text>
</comment>
<comment type="subcellular location">
    <subcellularLocation>
        <location evidence="2">Cell membrane</location>
        <topology evidence="2">Multi-pass membrane protein</topology>
    </subcellularLocation>
</comment>
<evidence type="ECO:0000313" key="17">
    <source>
        <dbReference type="Proteomes" id="UP000237662"/>
    </source>
</evidence>
<keyword evidence="6" id="KW-1003">Cell membrane</keyword>
<feature type="transmembrane region" description="Helical" evidence="15">
    <location>
        <begin position="173"/>
        <end position="190"/>
    </location>
</feature>
<protein>
    <recommendedName>
        <fullName evidence="5">Protoporphyrinogen IX oxidase</fullName>
    </recommendedName>
</protein>
<feature type="transmembrane region" description="Helical" evidence="15">
    <location>
        <begin position="147"/>
        <end position="167"/>
    </location>
</feature>
<dbReference type="GO" id="GO:0005886">
    <property type="term" value="C:plasma membrane"/>
    <property type="evidence" value="ECO:0007669"/>
    <property type="project" value="UniProtKB-SubCell"/>
</dbReference>
<evidence type="ECO:0000256" key="6">
    <source>
        <dbReference type="ARBA" id="ARBA00022475"/>
    </source>
</evidence>
<keyword evidence="10 15" id="KW-1133">Transmembrane helix</keyword>
<keyword evidence="11" id="KW-0560">Oxidoreductase</keyword>
<feature type="transmembrane region" description="Helical" evidence="15">
    <location>
        <begin position="20"/>
        <end position="41"/>
    </location>
</feature>
<comment type="catalytic activity">
    <reaction evidence="14">
        <text>protoporphyrinogen IX + 3 A = protoporphyrin IX + 3 AH2</text>
        <dbReference type="Rhea" id="RHEA:62000"/>
        <dbReference type="ChEBI" id="CHEBI:13193"/>
        <dbReference type="ChEBI" id="CHEBI:17499"/>
        <dbReference type="ChEBI" id="CHEBI:57306"/>
        <dbReference type="ChEBI" id="CHEBI:57307"/>
    </reaction>
</comment>
<comment type="cofactor">
    <cofactor evidence="1">
        <name>heme b</name>
        <dbReference type="ChEBI" id="CHEBI:60344"/>
    </cofactor>
</comment>
<sequence length="204" mass="22921">MANTGTVVLRSMDLILFAKALHVIGFVSWFAGLFFLGRLLVNHAETDRLPSDGAPDGALRAEILQREYIGMEDRVYRIITNPAMMVTWTGGLVMVAVNPDYFISGTPGWLAVKLAAVVGLTVYQVYTKRKLMLPMRSGERPFSTWQLRLWNEVPTFFLVSIVFIVIYGKVGELSYLYLGIGVLLFCLLVYRGAVAYRNRRASTE</sequence>
<organism evidence="16 17">
    <name type="scientific">Neolewinella xylanilytica</name>
    <dbReference type="NCBI Taxonomy" id="1514080"/>
    <lineage>
        <taxon>Bacteria</taxon>
        <taxon>Pseudomonadati</taxon>
        <taxon>Bacteroidota</taxon>
        <taxon>Saprospiria</taxon>
        <taxon>Saprospirales</taxon>
        <taxon>Lewinellaceae</taxon>
        <taxon>Neolewinella</taxon>
    </lineage>
</organism>
<gene>
    <name evidence="16" type="ORF">CLV84_1264</name>
</gene>
<reference evidence="16 17" key="1">
    <citation type="submission" date="2018-02" db="EMBL/GenBank/DDBJ databases">
        <title>Genomic Encyclopedia of Archaeal and Bacterial Type Strains, Phase II (KMG-II): from individual species to whole genera.</title>
        <authorList>
            <person name="Goeker M."/>
        </authorList>
    </citation>
    <scope>NUCLEOTIDE SEQUENCE [LARGE SCALE GENOMIC DNA]</scope>
    <source>
        <strain evidence="16 17">DSM 29526</strain>
    </source>
</reference>
<evidence type="ECO:0000256" key="9">
    <source>
        <dbReference type="ARBA" id="ARBA00022723"/>
    </source>
</evidence>
<evidence type="ECO:0000256" key="12">
    <source>
        <dbReference type="ARBA" id="ARBA00023004"/>
    </source>
</evidence>
<dbReference type="EMBL" id="PTJC01000005">
    <property type="protein sequence ID" value="PPK88299.1"/>
    <property type="molecule type" value="Genomic_DNA"/>
</dbReference>
<evidence type="ECO:0000256" key="2">
    <source>
        <dbReference type="ARBA" id="ARBA00004651"/>
    </source>
</evidence>
<keyword evidence="13 15" id="KW-0472">Membrane</keyword>
<comment type="caution">
    <text evidence="16">The sequence shown here is derived from an EMBL/GenBank/DDBJ whole genome shotgun (WGS) entry which is preliminary data.</text>
</comment>
<evidence type="ECO:0000256" key="8">
    <source>
        <dbReference type="ARBA" id="ARBA00022692"/>
    </source>
</evidence>
<dbReference type="AlphaFoldDB" id="A0A2S6IA13"/>
<dbReference type="PANTHER" id="PTHR40255:SF1">
    <property type="entry name" value="PROTOPORPHYRINOGEN IX OXIDASE"/>
    <property type="match status" value="1"/>
</dbReference>
<evidence type="ECO:0000256" key="11">
    <source>
        <dbReference type="ARBA" id="ARBA00023002"/>
    </source>
</evidence>
<evidence type="ECO:0000256" key="14">
    <source>
        <dbReference type="ARBA" id="ARBA00048390"/>
    </source>
</evidence>
<proteinExistence type="inferred from homology"/>
<accession>A0A2S6IA13</accession>
<evidence type="ECO:0000256" key="7">
    <source>
        <dbReference type="ARBA" id="ARBA00022617"/>
    </source>
</evidence>
<dbReference type="Pfam" id="PF03653">
    <property type="entry name" value="UPF0093"/>
    <property type="match status" value="1"/>
</dbReference>
<evidence type="ECO:0000256" key="3">
    <source>
        <dbReference type="ARBA" id="ARBA00005073"/>
    </source>
</evidence>
<evidence type="ECO:0000256" key="5">
    <source>
        <dbReference type="ARBA" id="ARBA00017504"/>
    </source>
</evidence>
<dbReference type="PANTHER" id="PTHR40255">
    <property type="entry name" value="UPF0093 MEMBRANE PROTEIN SLR1790"/>
    <property type="match status" value="1"/>
</dbReference>
<evidence type="ECO:0000256" key="10">
    <source>
        <dbReference type="ARBA" id="ARBA00022989"/>
    </source>
</evidence>
<dbReference type="GO" id="GO:0006782">
    <property type="term" value="P:protoporphyrinogen IX biosynthetic process"/>
    <property type="evidence" value="ECO:0007669"/>
    <property type="project" value="UniProtKB-UniPathway"/>
</dbReference>
<keyword evidence="9" id="KW-0479">Metal-binding</keyword>
<name>A0A2S6IA13_9BACT</name>
<dbReference type="InterPro" id="IPR005265">
    <property type="entry name" value="HemJ-like"/>
</dbReference>
<feature type="transmembrane region" description="Helical" evidence="15">
    <location>
        <begin position="109"/>
        <end position="126"/>
    </location>
</feature>
<evidence type="ECO:0000256" key="4">
    <source>
        <dbReference type="ARBA" id="ARBA00006501"/>
    </source>
</evidence>
<feature type="transmembrane region" description="Helical" evidence="15">
    <location>
        <begin position="75"/>
        <end position="97"/>
    </location>
</feature>